<evidence type="ECO:0000313" key="2">
    <source>
        <dbReference type="EMBL" id="SFG75645.1"/>
    </source>
</evidence>
<keyword evidence="3" id="KW-1185">Reference proteome</keyword>
<keyword evidence="1" id="KW-1133">Transmembrane helix</keyword>
<dbReference type="Proteomes" id="UP000199065">
    <property type="component" value="Unassembled WGS sequence"/>
</dbReference>
<reference evidence="2 3" key="1">
    <citation type="submission" date="2016-10" db="EMBL/GenBank/DDBJ databases">
        <authorList>
            <person name="de Groot N.N."/>
        </authorList>
    </citation>
    <scope>NUCLEOTIDE SEQUENCE [LARGE SCALE GENOMIC DNA]</scope>
    <source>
        <strain>J11</strain>
        <strain evidence="3">PG 39</strain>
    </source>
</reference>
<feature type="transmembrane region" description="Helical" evidence="1">
    <location>
        <begin position="258"/>
        <end position="287"/>
    </location>
</feature>
<keyword evidence="1" id="KW-0472">Membrane</keyword>
<sequence>MIDQHEPLTKVGSTANFEAILTSANIRSKFIPMGRAIIALGQLIFLLFTSQEIRFADAISQTHGARCHGWNQASVYCLVGSENVMLADAVVVLGLILVISGLYPRWIGLLHLYLTYAISTTHTVSDGGKSALLVMVTVLALVSLSDERRHAYTTDLDADCIAKPMGRMGQIAILFGRLFLCLLYAAAAIGGLWAHDASSEQSAPNTFFGDWFQILGTPWSFGHHWPLALAVWVPVALEILIAINILGTANMRRAAFTFAVILHAGTALSTGLLGFGLIMIGCCLAVITPPNRYENISLLSTPANTAYLDDFVAIKAEIRPHPFVSFFRFHQAFTRPVVCCAGVATEGRWGGDLALVKLGEPVSIRMRYKLTHKLLGASPEVVVHHKTDKIYARLGPLNSSPFKVDVIAGGSSTAK</sequence>
<dbReference type="AlphaFoldDB" id="A0A1I2UEM1"/>
<dbReference type="EMBL" id="FOPJ01000013">
    <property type="protein sequence ID" value="SFG75645.1"/>
    <property type="molecule type" value="Genomic_DNA"/>
</dbReference>
<proteinExistence type="predicted"/>
<feature type="transmembrane region" description="Helical" evidence="1">
    <location>
        <begin position="86"/>
        <end position="107"/>
    </location>
</feature>
<dbReference type="RefSeq" id="WP_092286658.1">
    <property type="nucleotide sequence ID" value="NZ_FOPJ01000013.1"/>
</dbReference>
<accession>A0A1I2UEM1</accession>
<organism evidence="2 3">
    <name type="scientific">Corynebacterium spheniscorum</name>
    <dbReference type="NCBI Taxonomy" id="185761"/>
    <lineage>
        <taxon>Bacteria</taxon>
        <taxon>Bacillati</taxon>
        <taxon>Actinomycetota</taxon>
        <taxon>Actinomycetes</taxon>
        <taxon>Mycobacteriales</taxon>
        <taxon>Corynebacteriaceae</taxon>
        <taxon>Corynebacterium</taxon>
    </lineage>
</organism>
<keyword evidence="1" id="KW-0812">Transmembrane</keyword>
<protein>
    <submittedName>
        <fullName evidence="2">Antimicrobial peptide system protein, SdpB family</fullName>
    </submittedName>
</protein>
<feature type="transmembrane region" description="Helical" evidence="1">
    <location>
        <begin position="225"/>
        <end position="246"/>
    </location>
</feature>
<gene>
    <name evidence="2" type="ORF">SAMN05660282_01851</name>
</gene>
<name>A0A1I2UEM1_9CORY</name>
<evidence type="ECO:0000256" key="1">
    <source>
        <dbReference type="SAM" id="Phobius"/>
    </source>
</evidence>
<feature type="transmembrane region" description="Helical" evidence="1">
    <location>
        <begin position="127"/>
        <end position="144"/>
    </location>
</feature>
<feature type="transmembrane region" description="Helical" evidence="1">
    <location>
        <begin position="171"/>
        <end position="194"/>
    </location>
</feature>
<evidence type="ECO:0000313" key="3">
    <source>
        <dbReference type="Proteomes" id="UP000199065"/>
    </source>
</evidence>
<dbReference type="STRING" id="185761.SAMN05660282_01851"/>